<dbReference type="Proteomes" id="UP000663069">
    <property type="component" value="Chromosome"/>
</dbReference>
<organism evidence="3 4">
    <name type="scientific">Rodentibacter haemolyticus</name>
    <dbReference type="NCBI Taxonomy" id="2778911"/>
    <lineage>
        <taxon>Bacteria</taxon>
        <taxon>Pseudomonadati</taxon>
        <taxon>Pseudomonadota</taxon>
        <taxon>Gammaproteobacteria</taxon>
        <taxon>Pasteurellales</taxon>
        <taxon>Pasteurellaceae</taxon>
        <taxon>Rodentibacter</taxon>
    </lineage>
</organism>
<evidence type="ECO:0000256" key="2">
    <source>
        <dbReference type="SAM" id="SignalP"/>
    </source>
</evidence>
<accession>A0ABX6UYN8</accession>
<evidence type="ECO:0008006" key="5">
    <source>
        <dbReference type="Google" id="ProtNLM"/>
    </source>
</evidence>
<proteinExistence type="predicted"/>
<evidence type="ECO:0000313" key="4">
    <source>
        <dbReference type="Proteomes" id="UP000663069"/>
    </source>
</evidence>
<sequence>MKSSMKFALSLLLGSSVLVLTACDNQETKTTEKSTALSANAQDQHSKTVEAEKAAKSTTADNTDKSKANTSVAENDMTEKTDIESKAVSDVAKTEKSVVIENETKKKIKKAIKVSRENTYLGEQKALLKVLESQYAQVRCSPEAAKLGDYSFCRQEERRLSEEIKRVIDEIRLNQ</sequence>
<reference evidence="3 4" key="1">
    <citation type="submission" date="2020-10" db="EMBL/GenBank/DDBJ databases">
        <title>Genome Sequencing of Rodentibacter spp. strain DSM111151.</title>
        <authorList>
            <person name="Benga L."/>
            <person name="Lautwein T."/>
        </authorList>
    </citation>
    <scope>NUCLEOTIDE SEQUENCE [LARGE SCALE GENOMIC DNA]</scope>
    <source>
        <strain evidence="3 4">DSM 111151</strain>
    </source>
</reference>
<feature type="region of interest" description="Disordered" evidence="1">
    <location>
        <begin position="28"/>
        <end position="83"/>
    </location>
</feature>
<dbReference type="EMBL" id="CP063056">
    <property type="protein sequence ID" value="QPB43093.1"/>
    <property type="molecule type" value="Genomic_DNA"/>
</dbReference>
<keyword evidence="4" id="KW-1185">Reference proteome</keyword>
<keyword evidence="2" id="KW-0732">Signal</keyword>
<dbReference type="RefSeq" id="WP_194812670.1">
    <property type="nucleotide sequence ID" value="NZ_CP063056.1"/>
</dbReference>
<evidence type="ECO:0000313" key="3">
    <source>
        <dbReference type="EMBL" id="QPB43093.1"/>
    </source>
</evidence>
<evidence type="ECO:0000256" key="1">
    <source>
        <dbReference type="SAM" id="MobiDB-lite"/>
    </source>
</evidence>
<gene>
    <name evidence="3" type="ORF">IHV77_02975</name>
</gene>
<protein>
    <recommendedName>
        <fullName evidence="5">Lipoprotein</fullName>
    </recommendedName>
</protein>
<dbReference type="PROSITE" id="PS51257">
    <property type="entry name" value="PROKAR_LIPOPROTEIN"/>
    <property type="match status" value="1"/>
</dbReference>
<feature type="compositionally biased region" description="Polar residues" evidence="1">
    <location>
        <begin position="33"/>
        <end position="43"/>
    </location>
</feature>
<feature type="chain" id="PRO_5045383627" description="Lipoprotein" evidence="2">
    <location>
        <begin position="22"/>
        <end position="175"/>
    </location>
</feature>
<name>A0ABX6UYN8_9PAST</name>
<feature type="signal peptide" evidence="2">
    <location>
        <begin position="1"/>
        <end position="21"/>
    </location>
</feature>
<feature type="compositionally biased region" description="Basic and acidic residues" evidence="1">
    <location>
        <begin position="44"/>
        <end position="55"/>
    </location>
</feature>